<dbReference type="RefSeq" id="WP_042493157.1">
    <property type="nucleotide sequence ID" value="NZ_BJDT01000011.1"/>
</dbReference>
<dbReference type="EMBL" id="JBHSSG010000008">
    <property type="protein sequence ID" value="MFC6178244.1"/>
    <property type="molecule type" value="Genomic_DNA"/>
</dbReference>
<comment type="caution">
    <text evidence="1">The sequence shown here is derived from an EMBL/GenBank/DDBJ whole genome shotgun (WGS) entry which is preliminary data.</text>
</comment>
<protein>
    <submittedName>
        <fullName evidence="1">Uncharacterized protein</fullName>
    </submittedName>
</protein>
<keyword evidence="2" id="KW-1185">Reference proteome</keyword>
<proteinExistence type="predicted"/>
<sequence length="90" mass="10470">MLKLKLKKDDYDFLEGVGHDIFDFSSGIEESKDDVFVLFKDVEQWNAFDADYSGAIVHYGMTPSPEYEITDIGNRMEYIHDKYFGMLVNN</sequence>
<reference evidence="2" key="1">
    <citation type="journal article" date="2019" name="Int. J. Syst. Evol. Microbiol.">
        <title>The Global Catalogue of Microorganisms (GCM) 10K type strain sequencing project: providing services to taxonomists for standard genome sequencing and annotation.</title>
        <authorList>
            <consortium name="The Broad Institute Genomics Platform"/>
            <consortium name="The Broad Institute Genome Sequencing Center for Infectious Disease"/>
            <person name="Wu L."/>
            <person name="Ma J."/>
        </authorList>
    </citation>
    <scope>NUCLEOTIDE SEQUENCE [LARGE SCALE GENOMIC DNA]</scope>
    <source>
        <strain evidence="2">CCM 8924</strain>
    </source>
</reference>
<evidence type="ECO:0000313" key="2">
    <source>
        <dbReference type="Proteomes" id="UP001596158"/>
    </source>
</evidence>
<organism evidence="1 2">
    <name type="scientific">Weissella sagaensis</name>
    <dbReference type="NCBI Taxonomy" id="2559928"/>
    <lineage>
        <taxon>Bacteria</taxon>
        <taxon>Bacillati</taxon>
        <taxon>Bacillota</taxon>
        <taxon>Bacilli</taxon>
        <taxon>Lactobacillales</taxon>
        <taxon>Lactobacillaceae</taxon>
        <taxon>Weissella</taxon>
    </lineage>
</organism>
<accession>A0ABW1RS37</accession>
<dbReference type="Proteomes" id="UP001596158">
    <property type="component" value="Unassembled WGS sequence"/>
</dbReference>
<gene>
    <name evidence="1" type="ORF">ACFQGR_02310</name>
</gene>
<name>A0ABW1RS37_9LACO</name>
<evidence type="ECO:0000313" key="1">
    <source>
        <dbReference type="EMBL" id="MFC6178244.1"/>
    </source>
</evidence>